<dbReference type="RefSeq" id="WP_072556607.1">
    <property type="nucleotide sequence ID" value="NZ_CP018155.1"/>
</dbReference>
<accession>A0A1L3JLQ3</accession>
<protein>
    <submittedName>
        <fullName evidence="2">Uncharacterized protein</fullName>
    </submittedName>
</protein>
<dbReference type="AlphaFoldDB" id="A0A1L3JLQ3"/>
<sequence>MAKKQDQNASFMVRFNQQIYKENGDAKVQWRGKISHVQDGDEKRFSDFNDALVFMQEKLALLTNEATKDEPKEERESILQKSFSMFKTVRDVAPQFLKETIKNPKKQFSNIQEQIQDQIENLGEEISEKVQFDQWKKASRADYHELQTSIDSLSKEIKKLNSKVDKISKK</sequence>
<dbReference type="STRING" id="1850252.LPB136_12205"/>
<keyword evidence="3" id="KW-1185">Reference proteome</keyword>
<feature type="coiled-coil region" evidence="1">
    <location>
        <begin position="105"/>
        <end position="170"/>
    </location>
</feature>
<evidence type="ECO:0000313" key="3">
    <source>
        <dbReference type="Proteomes" id="UP000181898"/>
    </source>
</evidence>
<name>A0A1L3JLQ3_9FLAO</name>
<evidence type="ECO:0000313" key="2">
    <source>
        <dbReference type="EMBL" id="APG66085.1"/>
    </source>
</evidence>
<dbReference type="Proteomes" id="UP000181898">
    <property type="component" value="Chromosome"/>
</dbReference>
<keyword evidence="1" id="KW-0175">Coiled coil</keyword>
<dbReference type="EMBL" id="CP018155">
    <property type="protein sequence ID" value="APG66085.1"/>
    <property type="molecule type" value="Genomic_DNA"/>
</dbReference>
<gene>
    <name evidence="2" type="ORF">LPB136_12205</name>
</gene>
<organism evidence="2 3">
    <name type="scientific">Tenacibaculum todarodis</name>
    <dbReference type="NCBI Taxonomy" id="1850252"/>
    <lineage>
        <taxon>Bacteria</taxon>
        <taxon>Pseudomonadati</taxon>
        <taxon>Bacteroidota</taxon>
        <taxon>Flavobacteriia</taxon>
        <taxon>Flavobacteriales</taxon>
        <taxon>Flavobacteriaceae</taxon>
        <taxon>Tenacibaculum</taxon>
    </lineage>
</organism>
<proteinExistence type="predicted"/>
<dbReference type="KEGG" id="ten:LPB136_12205"/>
<dbReference type="OrthoDB" id="1201072at2"/>
<evidence type="ECO:0000256" key="1">
    <source>
        <dbReference type="SAM" id="Coils"/>
    </source>
</evidence>
<reference evidence="2 3" key="1">
    <citation type="submission" date="2016-11" db="EMBL/GenBank/DDBJ databases">
        <title>Tenacibaculum sp. LPB0136, isolated from marine environment.</title>
        <authorList>
            <person name="Kim E."/>
            <person name="Yi H."/>
        </authorList>
    </citation>
    <scope>NUCLEOTIDE SEQUENCE [LARGE SCALE GENOMIC DNA]</scope>
    <source>
        <strain evidence="2 3">LPB0136</strain>
    </source>
</reference>